<protein>
    <recommendedName>
        <fullName evidence="3">Rabaptin GTPase-Rab5 binding domain-containing protein</fullName>
    </recommendedName>
</protein>
<keyword evidence="5" id="KW-1185">Reference proteome</keyword>
<dbReference type="EMBL" id="LUCM01004581">
    <property type="protein sequence ID" value="KAA0194145.1"/>
    <property type="molecule type" value="Genomic_DNA"/>
</dbReference>
<dbReference type="Proteomes" id="UP000728185">
    <property type="component" value="Unassembled WGS sequence"/>
</dbReference>
<sequence>MSWSFAVRVTLPFSLTLFRSFDAQENEKNLQALSKELHTKTTELNELLHIRNQLELDLKSRSSDHNERMRRLESQFSLIQTRMENLFNTYRAHRQATDTELARLSNDRQSIQAELETLQTHYDSLLGRRAVAAKELSEQPIQLPSSKADLELLALRMYEENLSLR</sequence>
<accession>A0A8E0VHK5</accession>
<feature type="signal peptide" evidence="2">
    <location>
        <begin position="1"/>
        <end position="23"/>
    </location>
</feature>
<dbReference type="Pfam" id="PF09311">
    <property type="entry name" value="Rab5-bind"/>
    <property type="match status" value="1"/>
</dbReference>
<comment type="caution">
    <text evidence="4">The sequence shown here is derived from an EMBL/GenBank/DDBJ whole genome shotgun (WGS) entry which is preliminary data.</text>
</comment>
<keyword evidence="2" id="KW-0732">Signal</keyword>
<feature type="domain" description="Rabaptin GTPase-Rab5 binding" evidence="3">
    <location>
        <begin position="25"/>
        <end position="163"/>
    </location>
</feature>
<reference evidence="4" key="1">
    <citation type="submission" date="2019-05" db="EMBL/GenBank/DDBJ databases">
        <title>Annotation for the trematode Fasciolopsis buski.</title>
        <authorList>
            <person name="Choi Y.-J."/>
        </authorList>
    </citation>
    <scope>NUCLEOTIDE SEQUENCE</scope>
    <source>
        <strain evidence="4">HT</strain>
        <tissue evidence="4">Whole worm</tissue>
    </source>
</reference>
<dbReference type="OrthoDB" id="79871at2759"/>
<evidence type="ECO:0000259" key="3">
    <source>
        <dbReference type="Pfam" id="PF09311"/>
    </source>
</evidence>
<feature type="coiled-coil region" evidence="1">
    <location>
        <begin position="94"/>
        <end position="121"/>
    </location>
</feature>
<keyword evidence="1" id="KW-0175">Coiled coil</keyword>
<evidence type="ECO:0000256" key="2">
    <source>
        <dbReference type="SAM" id="SignalP"/>
    </source>
</evidence>
<evidence type="ECO:0000313" key="4">
    <source>
        <dbReference type="EMBL" id="KAA0194145.1"/>
    </source>
</evidence>
<dbReference type="AlphaFoldDB" id="A0A8E0VHK5"/>
<dbReference type="InterPro" id="IPR015390">
    <property type="entry name" value="Rabaptin_Rab5-bd_dom"/>
</dbReference>
<evidence type="ECO:0000256" key="1">
    <source>
        <dbReference type="SAM" id="Coils"/>
    </source>
</evidence>
<feature type="chain" id="PRO_5034258281" description="Rabaptin GTPase-Rab5 binding domain-containing protein" evidence="2">
    <location>
        <begin position="24"/>
        <end position="165"/>
    </location>
</feature>
<proteinExistence type="predicted"/>
<name>A0A8E0VHK5_9TREM</name>
<organism evidence="4 5">
    <name type="scientific">Fasciolopsis buskii</name>
    <dbReference type="NCBI Taxonomy" id="27845"/>
    <lineage>
        <taxon>Eukaryota</taxon>
        <taxon>Metazoa</taxon>
        <taxon>Spiralia</taxon>
        <taxon>Lophotrochozoa</taxon>
        <taxon>Platyhelminthes</taxon>
        <taxon>Trematoda</taxon>
        <taxon>Digenea</taxon>
        <taxon>Plagiorchiida</taxon>
        <taxon>Echinostomata</taxon>
        <taxon>Echinostomatoidea</taxon>
        <taxon>Fasciolidae</taxon>
        <taxon>Fasciolopsis</taxon>
    </lineage>
</organism>
<evidence type="ECO:0000313" key="5">
    <source>
        <dbReference type="Proteomes" id="UP000728185"/>
    </source>
</evidence>
<gene>
    <name evidence="4" type="ORF">FBUS_02561</name>
</gene>